<dbReference type="KEGG" id="aoy:EOV40_008915"/>
<keyword evidence="2" id="KW-1185">Reference proteome</keyword>
<name>A0A5B9GQG3_9PROT</name>
<proteinExistence type="predicted"/>
<accession>A0A5B9GQG3</accession>
<dbReference type="AlphaFoldDB" id="A0A5B9GQG3"/>
<evidence type="ECO:0000313" key="2">
    <source>
        <dbReference type="Proteomes" id="UP000287027"/>
    </source>
</evidence>
<dbReference type="EMBL" id="CP042808">
    <property type="protein sequence ID" value="QEE86590.1"/>
    <property type="molecule type" value="Genomic_DNA"/>
</dbReference>
<gene>
    <name evidence="1" type="ORF">EOV40_008915</name>
</gene>
<evidence type="ECO:0000313" key="1">
    <source>
        <dbReference type="EMBL" id="QEE86590.1"/>
    </source>
</evidence>
<sequence length="59" mass="6885">MADIYAEYRCYGLIKDVSLVKGHDRMVKNRLALLGVGSFCSNIWEQWPFTAARPYICWQ</sequence>
<organism evidence="1 2">
    <name type="scientific">Acetobacter oryzoeni</name>
    <dbReference type="NCBI Taxonomy" id="2500548"/>
    <lineage>
        <taxon>Bacteria</taxon>
        <taxon>Pseudomonadati</taxon>
        <taxon>Pseudomonadota</taxon>
        <taxon>Alphaproteobacteria</taxon>
        <taxon>Acetobacterales</taxon>
        <taxon>Acetobacteraceae</taxon>
        <taxon>Acetobacter</taxon>
    </lineage>
</organism>
<reference evidence="1 2" key="1">
    <citation type="submission" date="2019-08" db="EMBL/GenBank/DDBJ databases">
        <title>Acetobacter oryzioeni sp. nov., isolated from Korean rice wine vinegar.</title>
        <authorList>
            <person name="Baek J.H."/>
            <person name="Kim K.H."/>
            <person name="Jeon C.O."/>
            <person name="Han D.M."/>
        </authorList>
    </citation>
    <scope>NUCLEOTIDE SEQUENCE [LARGE SCALE GENOMIC DNA]</scope>
    <source>
        <strain evidence="1 2">B6</strain>
    </source>
</reference>
<protein>
    <submittedName>
        <fullName evidence="1">Uncharacterized protein</fullName>
    </submittedName>
</protein>
<dbReference type="Proteomes" id="UP000287027">
    <property type="component" value="Chromosome"/>
</dbReference>